<dbReference type="Proteomes" id="UP000779070">
    <property type="component" value="Unassembled WGS sequence"/>
</dbReference>
<keyword evidence="3" id="KW-1185">Reference proteome</keyword>
<evidence type="ECO:0000313" key="2">
    <source>
        <dbReference type="EMBL" id="MBN3579338.1"/>
    </source>
</evidence>
<organism evidence="2 3">
    <name type="scientific">Vibrio neptunius</name>
    <dbReference type="NCBI Taxonomy" id="170651"/>
    <lineage>
        <taxon>Bacteria</taxon>
        <taxon>Pseudomonadati</taxon>
        <taxon>Pseudomonadota</taxon>
        <taxon>Gammaproteobacteria</taxon>
        <taxon>Vibrionales</taxon>
        <taxon>Vibrionaceae</taxon>
        <taxon>Vibrio</taxon>
    </lineage>
</organism>
<gene>
    <name evidence="2" type="ORF">JYA62_16880</name>
</gene>
<accession>A0ABS3A7X9</accession>
<evidence type="ECO:0000313" key="3">
    <source>
        <dbReference type="Proteomes" id="UP000779070"/>
    </source>
</evidence>
<reference evidence="2 3" key="1">
    <citation type="submission" date="2021-02" db="EMBL/GenBank/DDBJ databases">
        <title>Draft Genome Sequences of 5 Vibrio neptunius Strains Isolated From of Bivalve Hatcheries.</title>
        <authorList>
            <person name="Galvis F."/>
            <person name="Barja J.L."/>
            <person name="Lemos M.L."/>
            <person name="Balado M."/>
        </authorList>
    </citation>
    <scope>NUCLEOTIDE SEQUENCE [LARGE SCALE GENOMIC DNA]</scope>
    <source>
        <strain evidence="2 3">PP-145.98</strain>
    </source>
</reference>
<evidence type="ECO:0000259" key="1">
    <source>
        <dbReference type="PROSITE" id="PS51186"/>
    </source>
</evidence>
<dbReference type="EMBL" id="JAFHLB010000024">
    <property type="protein sequence ID" value="MBN3579338.1"/>
    <property type="molecule type" value="Genomic_DNA"/>
</dbReference>
<proteinExistence type="predicted"/>
<dbReference type="Gene3D" id="3.40.630.30">
    <property type="match status" value="1"/>
</dbReference>
<dbReference type="InterPro" id="IPR000182">
    <property type="entry name" value="GNAT_dom"/>
</dbReference>
<sequence length="142" mass="16668">MTIIEADNSMKEAIGKFYKEQGYHSAWSETERAFICLNDGVIIGAVKVELIHDVTILRGMYIASDFQGQGLGRQFLQHIEPVLNLRTAYCMPLAHVTDFYKQINFKEIEESQYPEFLQQRCRKYREMGHTITTMRRDKIEQR</sequence>
<dbReference type="Pfam" id="PF13508">
    <property type="entry name" value="Acetyltransf_7"/>
    <property type="match status" value="1"/>
</dbReference>
<comment type="caution">
    <text evidence="2">The sequence shown here is derived from an EMBL/GenBank/DDBJ whole genome shotgun (WGS) entry which is preliminary data.</text>
</comment>
<feature type="domain" description="N-acetyltransferase" evidence="1">
    <location>
        <begin position="1"/>
        <end position="132"/>
    </location>
</feature>
<dbReference type="PROSITE" id="PS51186">
    <property type="entry name" value="GNAT"/>
    <property type="match status" value="1"/>
</dbReference>
<dbReference type="CDD" id="cd04301">
    <property type="entry name" value="NAT_SF"/>
    <property type="match status" value="1"/>
</dbReference>
<dbReference type="SUPFAM" id="SSF55729">
    <property type="entry name" value="Acyl-CoA N-acyltransferases (Nat)"/>
    <property type="match status" value="1"/>
</dbReference>
<name>A0ABS3A7X9_9VIBR</name>
<protein>
    <submittedName>
        <fullName evidence="2">GNAT family N-acetyltransferase</fullName>
    </submittedName>
</protein>
<dbReference type="InterPro" id="IPR016181">
    <property type="entry name" value="Acyl_CoA_acyltransferase"/>
</dbReference>